<evidence type="ECO:0000256" key="7">
    <source>
        <dbReference type="ARBA" id="ARBA00043987"/>
    </source>
</evidence>
<accession>A0ABP3EZE0</accession>
<proteinExistence type="inferred from homology"/>
<feature type="transmembrane region" description="Helical" evidence="8">
    <location>
        <begin position="278"/>
        <end position="303"/>
    </location>
</feature>
<feature type="transmembrane region" description="Helical" evidence="8">
    <location>
        <begin position="82"/>
        <end position="101"/>
    </location>
</feature>
<evidence type="ECO:0000256" key="3">
    <source>
        <dbReference type="ARBA" id="ARBA00022679"/>
    </source>
</evidence>
<feature type="transmembrane region" description="Helical" evidence="8">
    <location>
        <begin position="372"/>
        <end position="393"/>
    </location>
</feature>
<dbReference type="Pfam" id="PF26314">
    <property type="entry name" value="MptA_B_family"/>
    <property type="match status" value="1"/>
</dbReference>
<feature type="transmembrane region" description="Helical" evidence="8">
    <location>
        <begin position="49"/>
        <end position="70"/>
    </location>
</feature>
<reference evidence="10" key="1">
    <citation type="journal article" date="2019" name="Int. J. Syst. Evol. Microbiol.">
        <title>The Global Catalogue of Microorganisms (GCM) 10K type strain sequencing project: providing services to taxonomists for standard genome sequencing and annotation.</title>
        <authorList>
            <consortium name="The Broad Institute Genomics Platform"/>
            <consortium name="The Broad Institute Genome Sequencing Center for Infectious Disease"/>
            <person name="Wu L."/>
            <person name="Ma J."/>
        </authorList>
    </citation>
    <scope>NUCLEOTIDE SEQUENCE [LARGE SCALE GENOMIC DNA]</scope>
    <source>
        <strain evidence="10">JCM 10425</strain>
    </source>
</reference>
<keyword evidence="2" id="KW-0328">Glycosyltransferase</keyword>
<feature type="transmembrane region" description="Helical" evidence="8">
    <location>
        <begin position="212"/>
        <end position="235"/>
    </location>
</feature>
<comment type="subcellular location">
    <subcellularLocation>
        <location evidence="1">Membrane</location>
        <topology evidence="1">Multi-pass membrane protein</topology>
    </subcellularLocation>
</comment>
<dbReference type="NCBIfam" id="NF038066">
    <property type="entry name" value="MptB"/>
    <property type="match status" value="1"/>
</dbReference>
<sequence length="472" mass="48582">MNTLSRLTWGGTAASVAIAVGVTRAGTAGGATPPDGPLSLWRPDTHSPVGWAVCALFGLAALALAFIRLYRLAEARAVDVRTVATIAACWCAPMLVAPPVLSLDVWSYFAQGTMVRQGLDPYAYGPSLLGPGDVLDAVSPVWRDTPAPYGPLMLAILTAAAEVGHPSLVALLLRALVLLAVVAVAVLVTRLAPPEERALALTLVAANPLVVVHLVGGAHLDALLGLLAAVTIYAVRRRWYVVAALAAALAFSVKLPGILLIGYLLAHLVRQPVPVRRRIAAAVTIGVVVLGCSLLVPHGWGWLSAMDVPGRVRIYWAPASLVGSVVYLVTGGVASYTDTLALARSVVAAAGAVTIAALLWRAGAEPNWRKAGALVGAALLVLASSGPVMHAWYVVWGGVLLAACAGAGARRWAVVLGAALCFSAVPDQLGGTLWSVLAVPLCLSVVVVDAVRTVFPAAVPRWAPAEAAADTA</sequence>
<name>A0ABP3EZE0_9ACTN</name>
<keyword evidence="10" id="KW-1185">Reference proteome</keyword>
<dbReference type="RefSeq" id="WP_344654323.1">
    <property type="nucleotide sequence ID" value="NZ_BAAAGX010000046.1"/>
</dbReference>
<comment type="similarity">
    <text evidence="7">Belongs to the MptA/B family.</text>
</comment>
<evidence type="ECO:0000256" key="2">
    <source>
        <dbReference type="ARBA" id="ARBA00022676"/>
    </source>
</evidence>
<evidence type="ECO:0000313" key="10">
    <source>
        <dbReference type="Proteomes" id="UP001500967"/>
    </source>
</evidence>
<dbReference type="Proteomes" id="UP001500967">
    <property type="component" value="Unassembled WGS sequence"/>
</dbReference>
<feature type="transmembrane region" description="Helical" evidence="8">
    <location>
        <begin position="147"/>
        <end position="164"/>
    </location>
</feature>
<keyword evidence="3" id="KW-0808">Transferase</keyword>
<feature type="transmembrane region" description="Helical" evidence="8">
    <location>
        <begin position="434"/>
        <end position="455"/>
    </location>
</feature>
<protein>
    <recommendedName>
        <fullName evidence="11">Integral membrane protein</fullName>
    </recommendedName>
</protein>
<dbReference type="EMBL" id="BAAAGX010000046">
    <property type="protein sequence ID" value="GAA0281360.1"/>
    <property type="molecule type" value="Genomic_DNA"/>
</dbReference>
<feature type="transmembrane region" description="Helical" evidence="8">
    <location>
        <begin position="315"/>
        <end position="336"/>
    </location>
</feature>
<comment type="caution">
    <text evidence="9">The sequence shown here is derived from an EMBL/GenBank/DDBJ whole genome shotgun (WGS) entry which is preliminary data.</text>
</comment>
<organism evidence="9 10">
    <name type="scientific">Cryptosporangium japonicum</name>
    <dbReference type="NCBI Taxonomy" id="80872"/>
    <lineage>
        <taxon>Bacteria</taxon>
        <taxon>Bacillati</taxon>
        <taxon>Actinomycetota</taxon>
        <taxon>Actinomycetes</taxon>
        <taxon>Cryptosporangiales</taxon>
        <taxon>Cryptosporangiaceae</taxon>
        <taxon>Cryptosporangium</taxon>
    </lineage>
</organism>
<feature type="transmembrane region" description="Helical" evidence="8">
    <location>
        <begin position="242"/>
        <end position="266"/>
    </location>
</feature>
<keyword evidence="4 8" id="KW-0812">Transmembrane</keyword>
<dbReference type="InterPro" id="IPR049829">
    <property type="entry name" value="MptA/B-like"/>
</dbReference>
<evidence type="ECO:0000256" key="4">
    <source>
        <dbReference type="ARBA" id="ARBA00022692"/>
    </source>
</evidence>
<feature type="transmembrane region" description="Helical" evidence="8">
    <location>
        <begin position="342"/>
        <end position="360"/>
    </location>
</feature>
<evidence type="ECO:0000256" key="1">
    <source>
        <dbReference type="ARBA" id="ARBA00004141"/>
    </source>
</evidence>
<evidence type="ECO:0000256" key="5">
    <source>
        <dbReference type="ARBA" id="ARBA00022989"/>
    </source>
</evidence>
<evidence type="ECO:0000313" key="9">
    <source>
        <dbReference type="EMBL" id="GAA0281360.1"/>
    </source>
</evidence>
<evidence type="ECO:0000256" key="8">
    <source>
        <dbReference type="SAM" id="Phobius"/>
    </source>
</evidence>
<keyword evidence="5 8" id="KW-1133">Transmembrane helix</keyword>
<gene>
    <name evidence="9" type="ORF">GCM10009539_81510</name>
</gene>
<evidence type="ECO:0000256" key="6">
    <source>
        <dbReference type="ARBA" id="ARBA00023136"/>
    </source>
</evidence>
<evidence type="ECO:0008006" key="11">
    <source>
        <dbReference type="Google" id="ProtNLM"/>
    </source>
</evidence>
<keyword evidence="6 8" id="KW-0472">Membrane</keyword>
<feature type="transmembrane region" description="Helical" evidence="8">
    <location>
        <begin position="171"/>
        <end position="192"/>
    </location>
</feature>
<feature type="transmembrane region" description="Helical" evidence="8">
    <location>
        <begin position="399"/>
        <end position="422"/>
    </location>
</feature>